<dbReference type="Gene3D" id="6.10.250.3200">
    <property type="match status" value="1"/>
</dbReference>
<dbReference type="PRINTS" id="PR00260">
    <property type="entry name" value="CHEMTRNSDUCR"/>
</dbReference>
<dbReference type="PANTHER" id="PTHR24422:SF10">
    <property type="entry name" value="CHEMOTAXIS PROTEIN METHYLTRANSFERASE 2"/>
    <property type="match status" value="1"/>
</dbReference>
<sequence length="390" mass="43149">MNDLQHSHFNEDGVEVLRRAFDPEGTLDAELREIWPLIRADIADDVTRFWAPFGGATTPYRIGAEQLATLIARDIRYTERKFTEGLTPALIAKMIRRGRASSQDRATEIAFTAGLLRSYHARHHRLCRALAGDPMRLARLTHALYSLYALENSVLLNGAALARADREVGDGIEHRAKLEAIDRSQCWLEMTPDGLITAANANLLTVMGYPLAEIVGRHHSLFCFDEDRDSAAYAAFWEALRSGNFAQEEFRRRTRDGRAVYLQATYSPIRGADGRIVKIIKAATDVTAMRVAERSEAERAQRFRVEAEARRAAHESTLAELSTIVDDINAVTKQTSMLALNAAIEAARAGNHGNTFAVVANEVKSLSGRIKEATVHAAQVLNSGQRSVIG</sequence>
<dbReference type="Gene3D" id="3.30.450.20">
    <property type="entry name" value="PAS domain"/>
    <property type="match status" value="1"/>
</dbReference>
<keyword evidence="1" id="KW-0807">Transducer</keyword>
<evidence type="ECO:0000313" key="4">
    <source>
        <dbReference type="EMBL" id="MEI5688366.1"/>
    </source>
</evidence>
<dbReference type="PROSITE" id="PS50113">
    <property type="entry name" value="PAC"/>
    <property type="match status" value="1"/>
</dbReference>
<dbReference type="PANTHER" id="PTHR24422">
    <property type="entry name" value="CHEMOTAXIS PROTEIN METHYLTRANSFERASE"/>
    <property type="match status" value="1"/>
</dbReference>
<feature type="domain" description="PAC" evidence="3">
    <location>
        <begin position="246"/>
        <end position="298"/>
    </location>
</feature>
<dbReference type="Proteomes" id="UP001367771">
    <property type="component" value="Unassembled WGS sequence"/>
</dbReference>
<proteinExistence type="predicted"/>
<dbReference type="NCBIfam" id="TIGR00229">
    <property type="entry name" value="sensory_box"/>
    <property type="match status" value="1"/>
</dbReference>
<evidence type="ECO:0000259" key="3">
    <source>
        <dbReference type="PROSITE" id="PS50113"/>
    </source>
</evidence>
<dbReference type="InterPro" id="IPR000700">
    <property type="entry name" value="PAS-assoc_C"/>
</dbReference>
<comment type="caution">
    <text evidence="4">The sequence shown here is derived from an EMBL/GenBank/DDBJ whole genome shotgun (WGS) entry which is preliminary data.</text>
</comment>
<dbReference type="SUPFAM" id="SSF55785">
    <property type="entry name" value="PYP-like sensor domain (PAS domain)"/>
    <property type="match status" value="1"/>
</dbReference>
<dbReference type="InterPro" id="IPR013655">
    <property type="entry name" value="PAS_fold_3"/>
</dbReference>
<dbReference type="InterPro" id="IPR000014">
    <property type="entry name" value="PAS"/>
</dbReference>
<dbReference type="PROSITE" id="PS50111">
    <property type="entry name" value="CHEMOTAXIS_TRANSDUC_2"/>
    <property type="match status" value="1"/>
</dbReference>
<protein>
    <submittedName>
        <fullName evidence="4">PAS domain-containing methyl-accepting chemotaxis protein</fullName>
    </submittedName>
</protein>
<accession>A0ABU8H5W9</accession>
<dbReference type="SUPFAM" id="SSF58104">
    <property type="entry name" value="Methyl-accepting chemotaxis protein (MCP) signaling domain"/>
    <property type="match status" value="1"/>
</dbReference>
<gene>
    <name evidence="4" type="ORF">V8201_14845</name>
</gene>
<dbReference type="InterPro" id="IPR004089">
    <property type="entry name" value="MCPsignal_dom"/>
</dbReference>
<evidence type="ECO:0000313" key="5">
    <source>
        <dbReference type="Proteomes" id="UP001367771"/>
    </source>
</evidence>
<dbReference type="Pfam" id="PF08447">
    <property type="entry name" value="PAS_3"/>
    <property type="match status" value="1"/>
</dbReference>
<organism evidence="4 5">
    <name type="scientific">Sphingomonas kyungheensis</name>
    <dbReference type="NCBI Taxonomy" id="1069987"/>
    <lineage>
        <taxon>Bacteria</taxon>
        <taxon>Pseudomonadati</taxon>
        <taxon>Pseudomonadota</taxon>
        <taxon>Alphaproteobacteria</taxon>
        <taxon>Sphingomonadales</taxon>
        <taxon>Sphingomonadaceae</taxon>
        <taxon>Sphingomonas</taxon>
    </lineage>
</organism>
<dbReference type="CDD" id="cd00130">
    <property type="entry name" value="PAS"/>
    <property type="match status" value="1"/>
</dbReference>
<keyword evidence="5" id="KW-1185">Reference proteome</keyword>
<name>A0ABU8H5W9_9SPHN</name>
<feature type="domain" description="Methyl-accepting transducer" evidence="2">
    <location>
        <begin position="320"/>
        <end position="390"/>
    </location>
</feature>
<dbReference type="InterPro" id="IPR035965">
    <property type="entry name" value="PAS-like_dom_sf"/>
</dbReference>
<dbReference type="Pfam" id="PF00015">
    <property type="entry name" value="MCPsignal"/>
    <property type="match status" value="1"/>
</dbReference>
<dbReference type="EMBL" id="JBBBDM010000009">
    <property type="protein sequence ID" value="MEI5688366.1"/>
    <property type="molecule type" value="Genomic_DNA"/>
</dbReference>
<evidence type="ECO:0000259" key="2">
    <source>
        <dbReference type="PROSITE" id="PS50111"/>
    </source>
</evidence>
<dbReference type="InterPro" id="IPR004090">
    <property type="entry name" value="Chemotax_Me-accpt_rcpt"/>
</dbReference>
<evidence type="ECO:0000256" key="1">
    <source>
        <dbReference type="PROSITE-ProRule" id="PRU00284"/>
    </source>
</evidence>
<reference evidence="4 5" key="1">
    <citation type="journal article" date="2013" name="Int. J. Syst. Evol. Microbiol.">
        <title>Sphingomonas kyungheensis sp. nov., a bacterium with ginsenoside-converting activity isolated from soil of a ginseng field.</title>
        <authorList>
            <person name="Son H.M."/>
            <person name="Yang J.E."/>
            <person name="Park Y."/>
            <person name="Han C.K."/>
            <person name="Kim S.G."/>
            <person name="Kook M."/>
            <person name="Yi T.H."/>
        </authorList>
    </citation>
    <scope>NUCLEOTIDE SEQUENCE [LARGE SCALE GENOMIC DNA]</scope>
    <source>
        <strain evidence="4 5">LMG 26582</strain>
    </source>
</reference>
<dbReference type="RefSeq" id="WP_336545761.1">
    <property type="nucleotide sequence ID" value="NZ_JBBBDM010000009.1"/>
</dbReference>
<dbReference type="InterPro" id="IPR050903">
    <property type="entry name" value="Bact_Chemotaxis_MeTrfase"/>
</dbReference>